<evidence type="ECO:0000313" key="3">
    <source>
        <dbReference type="EMBL" id="MFD2234681.1"/>
    </source>
</evidence>
<keyword evidence="4" id="KW-1185">Reference proteome</keyword>
<sequence>MRILFITASRIGDAVLSSGLLDALARRHPEARFTVACGAVAAPLFAAAPFVEEVIPMVKRRRAGHWLDLWRRTVTRRWALVVDLRGSALGWLLPAWRRRVLRSSWEPRHRLFHLAGLLDLDPPPPPRLWAGAAQHEAAARLIPAGPPVLAVGPTANWAAKQWPAERFVTAIERLTAPDGILPGARVAVLAAPSERAQAQPVLDAVPAARRIDLADGRADLVTLFAALGRCAFYLGNDSGLMHMAAAAGCPTLGLFGPSSELFYGPVGPRAASVRGPRSFEDICHAPDFDHRRGDCLMLDLDPDRVVAAARRLWTTPAQA</sequence>
<dbReference type="EMBL" id="JBHUIY010000026">
    <property type="protein sequence ID" value="MFD2234681.1"/>
    <property type="molecule type" value="Genomic_DNA"/>
</dbReference>
<evidence type="ECO:0000256" key="2">
    <source>
        <dbReference type="ARBA" id="ARBA00022679"/>
    </source>
</evidence>
<name>A0ABW5CEN4_9PROT</name>
<evidence type="ECO:0000256" key="1">
    <source>
        <dbReference type="ARBA" id="ARBA00022676"/>
    </source>
</evidence>
<dbReference type="PANTHER" id="PTHR30160:SF7">
    <property type="entry name" value="ADP-HEPTOSE--LPS HEPTOSYLTRANSFERASE 2"/>
    <property type="match status" value="1"/>
</dbReference>
<evidence type="ECO:0000313" key="4">
    <source>
        <dbReference type="Proteomes" id="UP001597296"/>
    </source>
</evidence>
<dbReference type="SUPFAM" id="SSF53756">
    <property type="entry name" value="UDP-Glycosyltransferase/glycogen phosphorylase"/>
    <property type="match status" value="1"/>
</dbReference>
<protein>
    <submittedName>
        <fullName evidence="3">Glycosyltransferase family 9 protein</fullName>
    </submittedName>
</protein>
<dbReference type="RefSeq" id="WP_377317139.1">
    <property type="nucleotide sequence ID" value="NZ_JBHUIY010000026.1"/>
</dbReference>
<reference evidence="4" key="1">
    <citation type="journal article" date="2019" name="Int. J. Syst. Evol. Microbiol.">
        <title>The Global Catalogue of Microorganisms (GCM) 10K type strain sequencing project: providing services to taxonomists for standard genome sequencing and annotation.</title>
        <authorList>
            <consortium name="The Broad Institute Genomics Platform"/>
            <consortium name="The Broad Institute Genome Sequencing Center for Infectious Disease"/>
            <person name="Wu L."/>
            <person name="Ma J."/>
        </authorList>
    </citation>
    <scope>NUCLEOTIDE SEQUENCE [LARGE SCALE GENOMIC DNA]</scope>
    <source>
        <strain evidence="4">KCTC 15012</strain>
    </source>
</reference>
<dbReference type="InterPro" id="IPR002201">
    <property type="entry name" value="Glyco_trans_9"/>
</dbReference>
<dbReference type="PANTHER" id="PTHR30160">
    <property type="entry name" value="TETRAACYLDISACCHARIDE 4'-KINASE-RELATED"/>
    <property type="match status" value="1"/>
</dbReference>
<dbReference type="InterPro" id="IPR051199">
    <property type="entry name" value="LPS_LOS_Heptosyltrfase"/>
</dbReference>
<dbReference type="Proteomes" id="UP001597296">
    <property type="component" value="Unassembled WGS sequence"/>
</dbReference>
<dbReference type="Gene3D" id="3.40.50.2000">
    <property type="entry name" value="Glycogen Phosphorylase B"/>
    <property type="match status" value="2"/>
</dbReference>
<comment type="caution">
    <text evidence="3">The sequence shown here is derived from an EMBL/GenBank/DDBJ whole genome shotgun (WGS) entry which is preliminary data.</text>
</comment>
<proteinExistence type="predicted"/>
<dbReference type="Pfam" id="PF01075">
    <property type="entry name" value="Glyco_transf_9"/>
    <property type="match status" value="1"/>
</dbReference>
<accession>A0ABW5CEN4</accession>
<gene>
    <name evidence="3" type="ORF">ACFSNB_12780</name>
</gene>
<keyword evidence="2" id="KW-0808">Transferase</keyword>
<dbReference type="CDD" id="cd03789">
    <property type="entry name" value="GT9_LPS_heptosyltransferase"/>
    <property type="match status" value="1"/>
</dbReference>
<keyword evidence="1" id="KW-0328">Glycosyltransferase</keyword>
<organism evidence="3 4">
    <name type="scientific">Phaeospirillum tilakii</name>
    <dbReference type="NCBI Taxonomy" id="741673"/>
    <lineage>
        <taxon>Bacteria</taxon>
        <taxon>Pseudomonadati</taxon>
        <taxon>Pseudomonadota</taxon>
        <taxon>Alphaproteobacteria</taxon>
        <taxon>Rhodospirillales</taxon>
        <taxon>Rhodospirillaceae</taxon>
        <taxon>Phaeospirillum</taxon>
    </lineage>
</organism>